<sequence>MNDVKEPGPDHIMALLGYLMDGLRRDVLAATRATASERSVPPVLRDLRFSHIRMLSLTPPDGMRVSDLAERIGMTKQALGEFATALEGLGLMESVRDPADRRVRIVRPTALGRTVVDASAGLITEVEAAWRDRVGARNWDRLRDLLAAAVAKGG</sequence>
<dbReference type="Pfam" id="PF01047">
    <property type="entry name" value="MarR"/>
    <property type="match status" value="1"/>
</dbReference>
<protein>
    <recommendedName>
        <fullName evidence="1">HTH marR-type domain-containing protein</fullName>
    </recommendedName>
</protein>
<keyword evidence="3" id="KW-1185">Reference proteome</keyword>
<dbReference type="RefSeq" id="WP_203784585.1">
    <property type="nucleotide sequence ID" value="NZ_BOMV01000057.1"/>
</dbReference>
<organism evidence="2 3">
    <name type="scientific">Paractinoplanes rishiriensis</name>
    <dbReference type="NCBI Taxonomy" id="1050105"/>
    <lineage>
        <taxon>Bacteria</taxon>
        <taxon>Bacillati</taxon>
        <taxon>Actinomycetota</taxon>
        <taxon>Actinomycetes</taxon>
        <taxon>Micromonosporales</taxon>
        <taxon>Micromonosporaceae</taxon>
        <taxon>Paractinoplanes</taxon>
    </lineage>
</organism>
<feature type="domain" description="HTH marR-type" evidence="1">
    <location>
        <begin position="37"/>
        <end position="139"/>
    </location>
</feature>
<dbReference type="SMART" id="SM00347">
    <property type="entry name" value="HTH_MARR"/>
    <property type="match status" value="1"/>
</dbReference>
<dbReference type="AlphaFoldDB" id="A0A919MRS9"/>
<reference evidence="2" key="1">
    <citation type="submission" date="2021-01" db="EMBL/GenBank/DDBJ databases">
        <title>Whole genome shotgun sequence of Actinoplanes rishiriensis NBRC 108556.</title>
        <authorList>
            <person name="Komaki H."/>
            <person name="Tamura T."/>
        </authorList>
    </citation>
    <scope>NUCLEOTIDE SEQUENCE</scope>
    <source>
        <strain evidence="2">NBRC 108556</strain>
    </source>
</reference>
<dbReference type="InterPro" id="IPR036390">
    <property type="entry name" value="WH_DNA-bd_sf"/>
</dbReference>
<proteinExistence type="predicted"/>
<dbReference type="Proteomes" id="UP000636960">
    <property type="component" value="Unassembled WGS sequence"/>
</dbReference>
<dbReference type="PANTHER" id="PTHR33164:SF57">
    <property type="entry name" value="MARR-FAMILY TRANSCRIPTIONAL REGULATOR"/>
    <property type="match status" value="1"/>
</dbReference>
<name>A0A919MRS9_9ACTN</name>
<dbReference type="GO" id="GO:0003700">
    <property type="term" value="F:DNA-binding transcription factor activity"/>
    <property type="evidence" value="ECO:0007669"/>
    <property type="project" value="InterPro"/>
</dbReference>
<dbReference type="PANTHER" id="PTHR33164">
    <property type="entry name" value="TRANSCRIPTIONAL REGULATOR, MARR FAMILY"/>
    <property type="match status" value="1"/>
</dbReference>
<evidence type="ECO:0000259" key="1">
    <source>
        <dbReference type="SMART" id="SM00347"/>
    </source>
</evidence>
<accession>A0A919MRS9</accession>
<dbReference type="InterPro" id="IPR039422">
    <property type="entry name" value="MarR/SlyA-like"/>
</dbReference>
<dbReference type="EMBL" id="BOMV01000057">
    <property type="protein sequence ID" value="GIE97536.1"/>
    <property type="molecule type" value="Genomic_DNA"/>
</dbReference>
<comment type="caution">
    <text evidence="2">The sequence shown here is derived from an EMBL/GenBank/DDBJ whole genome shotgun (WGS) entry which is preliminary data.</text>
</comment>
<evidence type="ECO:0000313" key="3">
    <source>
        <dbReference type="Proteomes" id="UP000636960"/>
    </source>
</evidence>
<evidence type="ECO:0000313" key="2">
    <source>
        <dbReference type="EMBL" id="GIE97536.1"/>
    </source>
</evidence>
<gene>
    <name evidence="2" type="ORF">Ari01nite_50010</name>
</gene>
<dbReference type="InterPro" id="IPR036388">
    <property type="entry name" value="WH-like_DNA-bd_sf"/>
</dbReference>
<dbReference type="SUPFAM" id="SSF46785">
    <property type="entry name" value="Winged helix' DNA-binding domain"/>
    <property type="match status" value="1"/>
</dbReference>
<dbReference type="Gene3D" id="1.10.10.10">
    <property type="entry name" value="Winged helix-like DNA-binding domain superfamily/Winged helix DNA-binding domain"/>
    <property type="match status" value="1"/>
</dbReference>
<dbReference type="GO" id="GO:0006950">
    <property type="term" value="P:response to stress"/>
    <property type="evidence" value="ECO:0007669"/>
    <property type="project" value="TreeGrafter"/>
</dbReference>
<dbReference type="InterPro" id="IPR000835">
    <property type="entry name" value="HTH_MarR-typ"/>
</dbReference>